<keyword evidence="4" id="KW-0349">Heme</keyword>
<dbReference type="eggNOG" id="COG2010">
    <property type="taxonomic scope" value="Bacteria"/>
</dbReference>
<dbReference type="AlphaFoldDB" id="Q1IKX9"/>
<accession>Q1IKX9</accession>
<dbReference type="Pfam" id="PF03712">
    <property type="entry name" value="Cu2_monoox_C"/>
    <property type="match status" value="1"/>
</dbReference>
<proteinExistence type="predicted"/>
<evidence type="ECO:0000256" key="4">
    <source>
        <dbReference type="PROSITE-ProRule" id="PRU00433"/>
    </source>
</evidence>
<name>Q1IKX9_KORVE</name>
<gene>
    <name evidence="6" type="ordered locus">Acid345_3470</name>
</gene>
<evidence type="ECO:0000313" key="7">
    <source>
        <dbReference type="Proteomes" id="UP000002432"/>
    </source>
</evidence>
<protein>
    <recommendedName>
        <fullName evidence="5">Cytochrome c domain-containing protein</fullName>
    </recommendedName>
</protein>
<dbReference type="GO" id="GO:0005507">
    <property type="term" value="F:copper ion binding"/>
    <property type="evidence" value="ECO:0007669"/>
    <property type="project" value="InterPro"/>
</dbReference>
<dbReference type="SUPFAM" id="SSF49742">
    <property type="entry name" value="PHM/PNGase F"/>
    <property type="match status" value="2"/>
</dbReference>
<evidence type="ECO:0000259" key="5">
    <source>
        <dbReference type="PROSITE" id="PS51007"/>
    </source>
</evidence>
<keyword evidence="7" id="KW-1185">Reference proteome</keyword>
<feature type="domain" description="Cytochrome c" evidence="5">
    <location>
        <begin position="6"/>
        <end position="96"/>
    </location>
</feature>
<reference evidence="6 7" key="1">
    <citation type="journal article" date="2009" name="Appl. Environ. Microbiol.">
        <title>Three genomes from the phylum Acidobacteria provide insight into the lifestyles of these microorganisms in soils.</title>
        <authorList>
            <person name="Ward N.L."/>
            <person name="Challacombe J.F."/>
            <person name="Janssen P.H."/>
            <person name="Henrissat B."/>
            <person name="Coutinho P.M."/>
            <person name="Wu M."/>
            <person name="Xie G."/>
            <person name="Haft D.H."/>
            <person name="Sait M."/>
            <person name="Badger J."/>
            <person name="Barabote R.D."/>
            <person name="Bradley B."/>
            <person name="Brettin T.S."/>
            <person name="Brinkac L.M."/>
            <person name="Bruce D."/>
            <person name="Creasy T."/>
            <person name="Daugherty S.C."/>
            <person name="Davidsen T.M."/>
            <person name="DeBoy R.T."/>
            <person name="Detter J.C."/>
            <person name="Dodson R.J."/>
            <person name="Durkin A.S."/>
            <person name="Ganapathy A."/>
            <person name="Gwinn-Giglio M."/>
            <person name="Han C.S."/>
            <person name="Khouri H."/>
            <person name="Kiss H."/>
            <person name="Kothari S.P."/>
            <person name="Madupu R."/>
            <person name="Nelson K.E."/>
            <person name="Nelson W.C."/>
            <person name="Paulsen I."/>
            <person name="Penn K."/>
            <person name="Ren Q."/>
            <person name="Rosovitz M.J."/>
            <person name="Selengut J.D."/>
            <person name="Shrivastava S."/>
            <person name="Sullivan S.A."/>
            <person name="Tapia R."/>
            <person name="Thompson L.S."/>
            <person name="Watkins K.L."/>
            <person name="Yang Q."/>
            <person name="Yu C."/>
            <person name="Zafar N."/>
            <person name="Zhou L."/>
            <person name="Kuske C.R."/>
        </authorList>
    </citation>
    <scope>NUCLEOTIDE SEQUENCE [LARGE SCALE GENOMIC DNA]</scope>
    <source>
        <strain evidence="6 7">Ellin345</strain>
    </source>
</reference>
<keyword evidence="3" id="KW-1015">Disulfide bond</keyword>
<dbReference type="Gene3D" id="2.60.120.310">
    <property type="entry name" value="Copper type II, ascorbate-dependent monooxygenase, N-terminal domain"/>
    <property type="match status" value="1"/>
</dbReference>
<dbReference type="STRING" id="204669.Acid345_3470"/>
<dbReference type="KEGG" id="aba:Acid345_3470"/>
<dbReference type="InterPro" id="IPR036939">
    <property type="entry name" value="Cu2_ascorb_mOase_N_sf"/>
</dbReference>
<evidence type="ECO:0000256" key="3">
    <source>
        <dbReference type="ARBA" id="ARBA00023157"/>
    </source>
</evidence>
<dbReference type="InterPro" id="IPR024548">
    <property type="entry name" value="Cu2_monoox_C"/>
</dbReference>
<dbReference type="PROSITE" id="PS51007">
    <property type="entry name" value="CYTC"/>
    <property type="match status" value="1"/>
</dbReference>
<keyword evidence="2 4" id="KW-0408">Iron</keyword>
<dbReference type="GO" id="GO:0016715">
    <property type="term" value="F:oxidoreductase activity, acting on paired donors, with incorporation or reduction of molecular oxygen, reduced ascorbate as one donor, and incorporation of one atom of oxygen"/>
    <property type="evidence" value="ECO:0007669"/>
    <property type="project" value="InterPro"/>
</dbReference>
<dbReference type="EMBL" id="CP000360">
    <property type="protein sequence ID" value="ABF42471.1"/>
    <property type="molecule type" value="Genomic_DNA"/>
</dbReference>
<dbReference type="Proteomes" id="UP000002432">
    <property type="component" value="Chromosome"/>
</dbReference>
<keyword evidence="1 4" id="KW-0479">Metal-binding</keyword>
<sequence length="442" mass="49397">MLGASAVAQQGPTFYKDVLPLLQAHCQSCHRRGEIAPMAFTTYEEVKPYADAMKAAVASKRMPPWFADPRCGRFSNDPSLSDRQIQTIVKWAEAHAPRGNPKDAPPAPRYAEGWLIPQPDAVFTMPVPVDLPAHGDVEYTYEIVPTHFSEGRWVQMSEIRPSSREHVHHAVVYIRPPASTWLRDAPLGKPFTAGDMVDPKAHAEALATTSDMLLVYAPGSEPDRWPDGMAKYLPAGSDLIFQMHYTTNGHGTTDQTSIGVVFSKGKPMQRVLTLQLTNHSFVIPPRTDNYEVYERGTLPNDATLLSFFPHMHLRGKKFEYDIVKPNGEIEPLLKVNYHFHWQLSYKLAQPIPLKAGTVLQAVATFDNSDGNMHNPDPSQYVKWGGQTYEEMMVGFFDVAVPATTDKEEFFERKKGSPHPSASQLSGETLVISWIVRAWSGAR</sequence>
<dbReference type="InterPro" id="IPR009056">
    <property type="entry name" value="Cyt_c-like_dom"/>
</dbReference>
<dbReference type="GO" id="GO:0020037">
    <property type="term" value="F:heme binding"/>
    <property type="evidence" value="ECO:0007669"/>
    <property type="project" value="InterPro"/>
</dbReference>
<evidence type="ECO:0000256" key="2">
    <source>
        <dbReference type="ARBA" id="ARBA00023004"/>
    </source>
</evidence>
<dbReference type="HOGENOM" id="CLU_039620_0_0_0"/>
<dbReference type="Gene3D" id="2.60.120.230">
    <property type="match status" value="1"/>
</dbReference>
<organism evidence="6 7">
    <name type="scientific">Koribacter versatilis (strain Ellin345)</name>
    <dbReference type="NCBI Taxonomy" id="204669"/>
    <lineage>
        <taxon>Bacteria</taxon>
        <taxon>Pseudomonadati</taxon>
        <taxon>Acidobacteriota</taxon>
        <taxon>Terriglobia</taxon>
        <taxon>Terriglobales</taxon>
        <taxon>Candidatus Korobacteraceae</taxon>
        <taxon>Candidatus Korobacter</taxon>
    </lineage>
</organism>
<evidence type="ECO:0000256" key="1">
    <source>
        <dbReference type="ARBA" id="ARBA00022723"/>
    </source>
</evidence>
<dbReference type="InterPro" id="IPR008977">
    <property type="entry name" value="PHM/PNGase_F_dom_sf"/>
</dbReference>
<dbReference type="InterPro" id="IPR014784">
    <property type="entry name" value="Cu2_ascorb_mOase-like_C"/>
</dbReference>
<dbReference type="GO" id="GO:0009055">
    <property type="term" value="F:electron transfer activity"/>
    <property type="evidence" value="ECO:0007669"/>
    <property type="project" value="InterPro"/>
</dbReference>
<dbReference type="EnsemblBacteria" id="ABF42471">
    <property type="protein sequence ID" value="ABF42471"/>
    <property type="gene ID" value="Acid345_3470"/>
</dbReference>
<evidence type="ECO:0000313" key="6">
    <source>
        <dbReference type="EMBL" id="ABF42471.1"/>
    </source>
</evidence>